<protein>
    <recommendedName>
        <fullName evidence="3">Glycosyltransferase 2-like domain-containing protein</fullName>
    </recommendedName>
</protein>
<keyword evidence="2" id="KW-0808">Transferase</keyword>
<dbReference type="EMBL" id="CVRQ01000029">
    <property type="protein sequence ID" value="CRL41164.1"/>
    <property type="molecule type" value="Genomic_DNA"/>
</dbReference>
<keyword evidence="1" id="KW-0328">Glycosyltransferase</keyword>
<name>A0A0M6WV90_9FIRM</name>
<dbReference type="Proteomes" id="UP000049472">
    <property type="component" value="Unassembled WGS sequence"/>
</dbReference>
<dbReference type="SUPFAM" id="SSF53448">
    <property type="entry name" value="Nucleotide-diphospho-sugar transferases"/>
    <property type="match status" value="1"/>
</dbReference>
<dbReference type="PANTHER" id="PTHR22916">
    <property type="entry name" value="GLYCOSYLTRANSFERASE"/>
    <property type="match status" value="1"/>
</dbReference>
<dbReference type="GO" id="GO:0016757">
    <property type="term" value="F:glycosyltransferase activity"/>
    <property type="evidence" value="ECO:0007669"/>
    <property type="project" value="UniProtKB-KW"/>
</dbReference>
<dbReference type="RefSeq" id="WP_055062513.1">
    <property type="nucleotide sequence ID" value="NZ_CVRQ01000029.1"/>
</dbReference>
<evidence type="ECO:0000313" key="4">
    <source>
        <dbReference type="EMBL" id="CRL41164.1"/>
    </source>
</evidence>
<evidence type="ECO:0000259" key="3">
    <source>
        <dbReference type="Pfam" id="PF00535"/>
    </source>
</evidence>
<gene>
    <name evidence="4" type="ORF">T1815_25911</name>
</gene>
<dbReference type="AlphaFoldDB" id="A0A0M6WV90"/>
<evidence type="ECO:0000313" key="5">
    <source>
        <dbReference type="Proteomes" id="UP000049472"/>
    </source>
</evidence>
<proteinExistence type="predicted"/>
<organism evidence="4 5">
    <name type="scientific">Agathobacter rectalis</name>
    <dbReference type="NCBI Taxonomy" id="39491"/>
    <lineage>
        <taxon>Bacteria</taxon>
        <taxon>Bacillati</taxon>
        <taxon>Bacillota</taxon>
        <taxon>Clostridia</taxon>
        <taxon>Lachnospirales</taxon>
        <taxon>Lachnospiraceae</taxon>
        <taxon>Agathobacter</taxon>
    </lineage>
</organism>
<sequence>MREKECNEKEIGISIIVPVYNVEKYLAICIRSLLAQSYKNIEIILVDDGSTDTSGAICDKFAAQSSKIQVIHKKNGGLSSARNAGLAMAGGRYIGFVDSDDYVLPTMYEKLMDAVQKYQAQIVSCKYFSFKEESTPQICIKNHQKESIGVKICSKQQTLKAFFLHGISESVCDKLYQSELLEDYRFAEGEINEDTTVIFSLLKKSSKTVIVDQKLYGYRTRQGSITKSGYSDKFKVVETHLNEIKQVVMKDYPKLLPYFKHFSSIHYYCLLTSILHETYPRQYLKDYKKYRKKFRCIFTYFFKWEKRSVKEYLLGLFLINPTSEIYIKRKR</sequence>
<feature type="domain" description="Glycosyltransferase 2-like" evidence="3">
    <location>
        <begin position="14"/>
        <end position="157"/>
    </location>
</feature>
<reference evidence="5" key="1">
    <citation type="submission" date="2015-05" db="EMBL/GenBank/DDBJ databases">
        <authorList>
            <consortium name="Pathogen Informatics"/>
        </authorList>
    </citation>
    <scope>NUCLEOTIDE SEQUENCE [LARGE SCALE GENOMIC DNA]</scope>
    <source>
        <strain evidence="5">T1-815</strain>
    </source>
</reference>
<dbReference type="Pfam" id="PF00535">
    <property type="entry name" value="Glycos_transf_2"/>
    <property type="match status" value="1"/>
</dbReference>
<dbReference type="Gene3D" id="3.90.550.10">
    <property type="entry name" value="Spore Coat Polysaccharide Biosynthesis Protein SpsA, Chain A"/>
    <property type="match status" value="1"/>
</dbReference>
<dbReference type="CDD" id="cd00761">
    <property type="entry name" value="Glyco_tranf_GTA_type"/>
    <property type="match status" value="1"/>
</dbReference>
<dbReference type="InterPro" id="IPR001173">
    <property type="entry name" value="Glyco_trans_2-like"/>
</dbReference>
<evidence type="ECO:0000256" key="2">
    <source>
        <dbReference type="ARBA" id="ARBA00022679"/>
    </source>
</evidence>
<accession>A0A0M6WV90</accession>
<dbReference type="InterPro" id="IPR029044">
    <property type="entry name" value="Nucleotide-diphossugar_trans"/>
</dbReference>
<dbReference type="PANTHER" id="PTHR22916:SF51">
    <property type="entry name" value="GLYCOSYLTRANSFERASE EPSH-RELATED"/>
    <property type="match status" value="1"/>
</dbReference>
<keyword evidence="5" id="KW-1185">Reference proteome</keyword>
<evidence type="ECO:0000256" key="1">
    <source>
        <dbReference type="ARBA" id="ARBA00022676"/>
    </source>
</evidence>